<evidence type="ECO:0000256" key="2">
    <source>
        <dbReference type="SAM" id="SignalP"/>
    </source>
</evidence>
<feature type="signal peptide" evidence="2">
    <location>
        <begin position="1"/>
        <end position="27"/>
    </location>
</feature>
<keyword evidence="4" id="KW-1185">Reference proteome</keyword>
<dbReference type="AlphaFoldDB" id="A0A135SUC6"/>
<protein>
    <submittedName>
        <fullName evidence="3">Uncharacterized protein</fullName>
    </submittedName>
</protein>
<proteinExistence type="predicted"/>
<dbReference type="EMBL" id="JFFI01002222">
    <property type="protein sequence ID" value="KXH39533.1"/>
    <property type="molecule type" value="Genomic_DNA"/>
</dbReference>
<feature type="chain" id="PRO_5007802762" evidence="2">
    <location>
        <begin position="28"/>
        <end position="291"/>
    </location>
</feature>
<sequence>MAPSSRRRLCWLLVAQGLAFLEERAAGRPLAAWRNSGSGVNSEQRALDGWRGCAWKSWAPLLASMWCDIERRLGLASYQIQGQHIKLSVGKACVRQNTVNVQQSFRIKAVVRPWIDVCLHGEIPFDKLNPNFPTSREAESWLHEHIGRAREHQGRFSFVLGLLIEPACQGISRPPGLPAIQIPESQYGPRDVPVKTVSGFPSPTLYETLGVAGPVARAAISHVIESLHEGHPTSRRRWTKRPPNFLSTPDLEAPRRSICSTYSSTNIETNYAGQKRKNTVCFEASEFRRVI</sequence>
<feature type="region of interest" description="Disordered" evidence="1">
    <location>
        <begin position="230"/>
        <end position="250"/>
    </location>
</feature>
<reference evidence="3 4" key="1">
    <citation type="submission" date="2014-02" db="EMBL/GenBank/DDBJ databases">
        <title>The genome sequence of Colletotrichum salicis CBS 607.94.</title>
        <authorList>
            <person name="Baroncelli R."/>
            <person name="Thon M.R."/>
        </authorList>
    </citation>
    <scope>NUCLEOTIDE SEQUENCE [LARGE SCALE GENOMIC DNA]</scope>
    <source>
        <strain evidence="3 4">CBS 607.94</strain>
    </source>
</reference>
<evidence type="ECO:0000313" key="3">
    <source>
        <dbReference type="EMBL" id="KXH39533.1"/>
    </source>
</evidence>
<comment type="caution">
    <text evidence="3">The sequence shown here is derived from an EMBL/GenBank/DDBJ whole genome shotgun (WGS) entry which is preliminary data.</text>
</comment>
<dbReference type="Proteomes" id="UP000070121">
    <property type="component" value="Unassembled WGS sequence"/>
</dbReference>
<keyword evidence="2" id="KW-0732">Signal</keyword>
<gene>
    <name evidence="3" type="ORF">CSAL01_09700</name>
</gene>
<evidence type="ECO:0000256" key="1">
    <source>
        <dbReference type="SAM" id="MobiDB-lite"/>
    </source>
</evidence>
<evidence type="ECO:0000313" key="4">
    <source>
        <dbReference type="Proteomes" id="UP000070121"/>
    </source>
</evidence>
<name>A0A135SUC6_9PEZI</name>
<organism evidence="3 4">
    <name type="scientific">Colletotrichum salicis</name>
    <dbReference type="NCBI Taxonomy" id="1209931"/>
    <lineage>
        <taxon>Eukaryota</taxon>
        <taxon>Fungi</taxon>
        <taxon>Dikarya</taxon>
        <taxon>Ascomycota</taxon>
        <taxon>Pezizomycotina</taxon>
        <taxon>Sordariomycetes</taxon>
        <taxon>Hypocreomycetidae</taxon>
        <taxon>Glomerellales</taxon>
        <taxon>Glomerellaceae</taxon>
        <taxon>Colletotrichum</taxon>
        <taxon>Colletotrichum acutatum species complex</taxon>
    </lineage>
</organism>
<accession>A0A135SUC6</accession>